<dbReference type="Gene3D" id="3.30.460.10">
    <property type="entry name" value="Beta Polymerase, domain 2"/>
    <property type="match status" value="1"/>
</dbReference>
<keyword evidence="4" id="KW-0548">Nucleotidyltransferase</keyword>
<evidence type="ECO:0000259" key="10">
    <source>
        <dbReference type="Pfam" id="PF01743"/>
    </source>
</evidence>
<gene>
    <name evidence="13" type="ORF">DB32_004064</name>
</gene>
<dbReference type="SUPFAM" id="SSF81301">
    <property type="entry name" value="Nucleotidyltransferase"/>
    <property type="match status" value="1"/>
</dbReference>
<dbReference type="Gene3D" id="1.10.3090.10">
    <property type="entry name" value="cca-adding enzyme, domain 2"/>
    <property type="match status" value="1"/>
</dbReference>
<evidence type="ECO:0000256" key="2">
    <source>
        <dbReference type="ARBA" id="ARBA00022679"/>
    </source>
</evidence>
<keyword evidence="5" id="KW-0479">Metal-binding</keyword>
<evidence type="ECO:0000256" key="5">
    <source>
        <dbReference type="ARBA" id="ARBA00022723"/>
    </source>
</evidence>
<dbReference type="GO" id="GO:0008033">
    <property type="term" value="P:tRNA processing"/>
    <property type="evidence" value="ECO:0007669"/>
    <property type="project" value="UniProtKB-KW"/>
</dbReference>
<dbReference type="OrthoDB" id="9805698at2"/>
<keyword evidence="6" id="KW-0547">Nucleotide-binding</keyword>
<dbReference type="AlphaFoldDB" id="A0A0F6W4A0"/>
<reference evidence="13 14" key="1">
    <citation type="submission" date="2015-03" db="EMBL/GenBank/DDBJ databases">
        <title>Genome assembly of Sandaracinus amylolyticus DSM 53668.</title>
        <authorList>
            <person name="Sharma G."/>
            <person name="Subramanian S."/>
        </authorList>
    </citation>
    <scope>NUCLEOTIDE SEQUENCE [LARGE SCALE GENOMIC DNA]</scope>
    <source>
        <strain evidence="13 14">DSM 53668</strain>
    </source>
</reference>
<feature type="domain" description="tRNA nucleotidyltransferase/poly(A) polymerase RNA and SrmB- binding" evidence="11">
    <location>
        <begin position="186"/>
        <end position="246"/>
    </location>
</feature>
<dbReference type="Proteomes" id="UP000034883">
    <property type="component" value="Chromosome"/>
</dbReference>
<dbReference type="GO" id="GO:0046872">
    <property type="term" value="F:metal ion binding"/>
    <property type="evidence" value="ECO:0007669"/>
    <property type="project" value="UniProtKB-KW"/>
</dbReference>
<accession>A0A0F6W4A0</accession>
<dbReference type="Pfam" id="PF13735">
    <property type="entry name" value="tRNA_NucTran2_2"/>
    <property type="match status" value="1"/>
</dbReference>
<dbReference type="KEGG" id="samy:DB32_004064"/>
<keyword evidence="2 9" id="KW-0808">Transferase</keyword>
<name>A0A0F6W4A0_9BACT</name>
<dbReference type="CDD" id="cd05398">
    <property type="entry name" value="NT_ClassII-CCAase"/>
    <property type="match status" value="1"/>
</dbReference>
<keyword evidence="3" id="KW-0819">tRNA processing</keyword>
<dbReference type="PANTHER" id="PTHR46173">
    <property type="entry name" value="CCA TRNA NUCLEOTIDYLTRANSFERASE 1, MITOCHONDRIAL"/>
    <property type="match status" value="1"/>
</dbReference>
<keyword evidence="14" id="KW-1185">Reference proteome</keyword>
<dbReference type="NCBIfam" id="NF009814">
    <property type="entry name" value="PRK13299.1"/>
    <property type="match status" value="1"/>
</dbReference>
<dbReference type="InterPro" id="IPR043519">
    <property type="entry name" value="NT_sf"/>
</dbReference>
<comment type="similarity">
    <text evidence="9">Belongs to the tRNA nucleotidyltransferase/poly(A) polymerase family.</text>
</comment>
<organism evidence="13 14">
    <name type="scientific">Sandaracinus amylolyticus</name>
    <dbReference type="NCBI Taxonomy" id="927083"/>
    <lineage>
        <taxon>Bacteria</taxon>
        <taxon>Pseudomonadati</taxon>
        <taxon>Myxococcota</taxon>
        <taxon>Polyangia</taxon>
        <taxon>Polyangiales</taxon>
        <taxon>Sandaracinaceae</taxon>
        <taxon>Sandaracinus</taxon>
    </lineage>
</organism>
<evidence type="ECO:0000256" key="1">
    <source>
        <dbReference type="ARBA" id="ARBA00001946"/>
    </source>
</evidence>
<dbReference type="Gene3D" id="1.10.246.80">
    <property type="match status" value="1"/>
</dbReference>
<feature type="domain" description="Poly A polymerase head" evidence="10">
    <location>
        <begin position="37"/>
        <end position="158"/>
    </location>
</feature>
<dbReference type="GO" id="GO:0000166">
    <property type="term" value="F:nucleotide binding"/>
    <property type="evidence" value="ECO:0007669"/>
    <property type="project" value="UniProtKB-KW"/>
</dbReference>
<dbReference type="Pfam" id="PF12627">
    <property type="entry name" value="PolyA_pol_RNAbd"/>
    <property type="match status" value="1"/>
</dbReference>
<evidence type="ECO:0000256" key="6">
    <source>
        <dbReference type="ARBA" id="ARBA00022741"/>
    </source>
</evidence>
<evidence type="ECO:0000256" key="4">
    <source>
        <dbReference type="ARBA" id="ARBA00022695"/>
    </source>
</evidence>
<evidence type="ECO:0000259" key="11">
    <source>
        <dbReference type="Pfam" id="PF12627"/>
    </source>
</evidence>
<sequence>MRYTVAPVSAAPAIPPDAIPEAVIDLCERLARSGYRAWVVGGCIRDLLMGERVSDWDLATDATPEDVMRVFRRTVPTGIAHGTVTVLHRGGHYEVTTLRGEGAYTDGRRPDSVHFVSDIEEDLARRDFTVNAIAFDPRHGEIVDPWCGVHDLQHRVVRAVRDPRERFGEDGLRVLRAARFVATLEFTLDPATEAAIPPTLETFRKVSPERVHDEWVKALTKARAPSRAFDVMRRTGMLAISGPAIAALDDEAFARTLRRVDATPRAVALRVAALLWDAPGDHDAWMRAFRFSNEVRELAAHLLRARGVEGAEAWSDADVRRFVQRATKAHVDALLEIERADRIARGAPTALVDALWARARAQLEANVPLVAGDLAIGGKDVMSALGSGPGRHVGRILAALLARVVEDPSFNTRERLLALVPEVAKELA</sequence>
<proteinExistence type="inferred from homology"/>
<dbReference type="GO" id="GO:0000049">
    <property type="term" value="F:tRNA binding"/>
    <property type="evidence" value="ECO:0007669"/>
    <property type="project" value="TreeGrafter"/>
</dbReference>
<keyword evidence="8 9" id="KW-0694">RNA-binding</keyword>
<dbReference type="GO" id="GO:0016779">
    <property type="term" value="F:nucleotidyltransferase activity"/>
    <property type="evidence" value="ECO:0007669"/>
    <property type="project" value="UniProtKB-KW"/>
</dbReference>
<evidence type="ECO:0000256" key="8">
    <source>
        <dbReference type="ARBA" id="ARBA00022884"/>
    </source>
</evidence>
<evidence type="ECO:0000256" key="9">
    <source>
        <dbReference type="RuleBase" id="RU003953"/>
    </source>
</evidence>
<evidence type="ECO:0000313" key="14">
    <source>
        <dbReference type="Proteomes" id="UP000034883"/>
    </source>
</evidence>
<evidence type="ECO:0000313" key="13">
    <source>
        <dbReference type="EMBL" id="AKF06915.1"/>
    </source>
</evidence>
<evidence type="ECO:0000256" key="3">
    <source>
        <dbReference type="ARBA" id="ARBA00022694"/>
    </source>
</evidence>
<dbReference type="PANTHER" id="PTHR46173:SF1">
    <property type="entry name" value="CCA TRNA NUCLEOTIDYLTRANSFERASE 1, MITOCHONDRIAL"/>
    <property type="match status" value="1"/>
</dbReference>
<dbReference type="EMBL" id="CP011125">
    <property type="protein sequence ID" value="AKF06915.1"/>
    <property type="molecule type" value="Genomic_DNA"/>
</dbReference>
<protein>
    <submittedName>
        <fullName evidence="13">tRNA nucleotidyltransferase</fullName>
    </submittedName>
</protein>
<dbReference type="InterPro" id="IPR032810">
    <property type="entry name" value="CCA-adding_enz_C"/>
</dbReference>
<comment type="cofactor">
    <cofactor evidence="1">
        <name>Mg(2+)</name>
        <dbReference type="ChEBI" id="CHEBI:18420"/>
    </cofactor>
</comment>
<keyword evidence="7" id="KW-0460">Magnesium</keyword>
<dbReference type="SUPFAM" id="SSF81891">
    <property type="entry name" value="Poly A polymerase C-terminal region-like"/>
    <property type="match status" value="1"/>
</dbReference>
<dbReference type="InterPro" id="IPR002646">
    <property type="entry name" value="PolA_pol_head_dom"/>
</dbReference>
<dbReference type="STRING" id="927083.DB32_004064"/>
<dbReference type="InterPro" id="IPR050264">
    <property type="entry name" value="Bact_CCA-adding_enz_type3_sf"/>
</dbReference>
<dbReference type="Pfam" id="PF01743">
    <property type="entry name" value="PolyA_pol"/>
    <property type="match status" value="1"/>
</dbReference>
<feature type="domain" description="CCA-adding enzyme C-terminal" evidence="12">
    <location>
        <begin position="281"/>
        <end position="419"/>
    </location>
</feature>
<dbReference type="InterPro" id="IPR032828">
    <property type="entry name" value="PolyA_RNA-bd"/>
</dbReference>
<evidence type="ECO:0000256" key="7">
    <source>
        <dbReference type="ARBA" id="ARBA00022842"/>
    </source>
</evidence>
<evidence type="ECO:0000259" key="12">
    <source>
        <dbReference type="Pfam" id="PF13735"/>
    </source>
</evidence>